<accession>A0A8H3XJ37</accession>
<dbReference type="PANTHER" id="PTHR38421">
    <property type="entry name" value="TRANSMEMBRANE PROTEIN USGS"/>
    <property type="match status" value="1"/>
</dbReference>
<dbReference type="EMBL" id="WTPW01000972">
    <property type="protein sequence ID" value="KAF0465449.1"/>
    <property type="molecule type" value="Genomic_DNA"/>
</dbReference>
<reference evidence="3 4" key="1">
    <citation type="journal article" date="2019" name="Environ. Microbiol.">
        <title>At the nexus of three kingdoms: the genome of the mycorrhizal fungus Gigaspora margarita provides insights into plant, endobacterial and fungal interactions.</title>
        <authorList>
            <person name="Venice F."/>
            <person name="Ghignone S."/>
            <person name="Salvioli di Fossalunga A."/>
            <person name="Amselem J."/>
            <person name="Novero M."/>
            <person name="Xianan X."/>
            <person name="Sedzielewska Toro K."/>
            <person name="Morin E."/>
            <person name="Lipzen A."/>
            <person name="Grigoriev I.V."/>
            <person name="Henrissat B."/>
            <person name="Martin F.M."/>
            <person name="Bonfante P."/>
        </authorList>
    </citation>
    <scope>NUCLEOTIDE SEQUENCE [LARGE SCALE GENOMIC DNA]</scope>
    <source>
        <strain evidence="3 4">BEG34</strain>
    </source>
</reference>
<evidence type="ECO:0000256" key="2">
    <source>
        <dbReference type="SAM" id="Phobius"/>
    </source>
</evidence>
<dbReference type="InterPro" id="IPR010729">
    <property type="entry name" value="Ribosomal_uL29_mit"/>
</dbReference>
<feature type="transmembrane region" description="Helical" evidence="2">
    <location>
        <begin position="253"/>
        <end position="275"/>
    </location>
</feature>
<dbReference type="InterPro" id="IPR038340">
    <property type="entry name" value="MRP-L47_sf"/>
</dbReference>
<dbReference type="GO" id="GO:0005761">
    <property type="term" value="C:mitochondrial ribosome"/>
    <property type="evidence" value="ECO:0007669"/>
    <property type="project" value="InterPro"/>
</dbReference>
<dbReference type="Pfam" id="PF06984">
    <property type="entry name" value="MRP-L47"/>
    <property type="match status" value="1"/>
</dbReference>
<dbReference type="PANTHER" id="PTHR38421:SF1">
    <property type="entry name" value="TRANSMEMBRANE PROTEIN"/>
    <property type="match status" value="1"/>
</dbReference>
<feature type="transmembrane region" description="Helical" evidence="2">
    <location>
        <begin position="205"/>
        <end position="228"/>
    </location>
</feature>
<dbReference type="GO" id="GO:0003735">
    <property type="term" value="F:structural constituent of ribosome"/>
    <property type="evidence" value="ECO:0007669"/>
    <property type="project" value="InterPro"/>
</dbReference>
<comment type="caution">
    <text evidence="3">The sequence shown here is derived from an EMBL/GenBank/DDBJ whole genome shotgun (WGS) entry which is preliminary data.</text>
</comment>
<dbReference type="AlphaFoldDB" id="A0A8H3XJ37"/>
<feature type="transmembrane region" description="Helical" evidence="2">
    <location>
        <begin position="432"/>
        <end position="457"/>
    </location>
</feature>
<proteinExistence type="predicted"/>
<evidence type="ECO:0000313" key="3">
    <source>
        <dbReference type="EMBL" id="KAF0465449.1"/>
    </source>
</evidence>
<evidence type="ECO:0000256" key="1">
    <source>
        <dbReference type="ARBA" id="ARBA00035399"/>
    </source>
</evidence>
<name>A0A8H3XJ37_GIGMA</name>
<organism evidence="3 4">
    <name type="scientific">Gigaspora margarita</name>
    <dbReference type="NCBI Taxonomy" id="4874"/>
    <lineage>
        <taxon>Eukaryota</taxon>
        <taxon>Fungi</taxon>
        <taxon>Fungi incertae sedis</taxon>
        <taxon>Mucoromycota</taxon>
        <taxon>Glomeromycotina</taxon>
        <taxon>Glomeromycetes</taxon>
        <taxon>Diversisporales</taxon>
        <taxon>Gigasporaceae</taxon>
        <taxon>Gigaspora</taxon>
    </lineage>
</organism>
<sequence length="497" mass="58590">MNKYTTIFRSFHTSPIISKNLVNWKATNNPNVRGLYEFFQGGMHNPNPLPNVKDMITGRSWTASELRVKSFEDLHKLWYILLKERNLLATMFEEAKHWNKTADSEWLKRWDDRKFKTQKSMARIRHVLSERRVVYEYAIREDPKLFGLEEAPEPHKGYKEEYHSSCCKKMTWSLTQVIRGAQLSWLGSVLAFQNRNLYKHSYMKAYLFLAVVSVSLYFVTSTVLIIPLKLLQLLVYLLSFVFKYDHARFTENYLWVTNYVLNLPFLGLLLMRYLYPQSLDSVFMESLDYVDITYLKKHTNEQDLRPPYTPALERYKYNIDYWDEMRQYLMRTGNQIAWSMMLYFLSLIPLIGSLVYPVASAYVLVNSLGYTPAIVVGILIYVTPGTKPFAMIFLEILYSSRALMRELLEPYFGRLKFDKEIKKKWFKEREGILFGFSIGYYFLIRLPLVGMLFYGIAQAAAALLLVKVTDPPPPPGSENTYKIEYRYTDPRKIKKDH</sequence>
<keyword evidence="2" id="KW-0472">Membrane</keyword>
<dbReference type="Gene3D" id="6.10.330.20">
    <property type="match status" value="1"/>
</dbReference>
<dbReference type="GO" id="GO:0006412">
    <property type="term" value="P:translation"/>
    <property type="evidence" value="ECO:0007669"/>
    <property type="project" value="InterPro"/>
</dbReference>
<gene>
    <name evidence="3" type="ORF">F8M41_026268</name>
</gene>
<feature type="transmembrane region" description="Helical" evidence="2">
    <location>
        <begin position="336"/>
        <end position="356"/>
    </location>
</feature>
<evidence type="ECO:0000313" key="4">
    <source>
        <dbReference type="Proteomes" id="UP000439903"/>
    </source>
</evidence>
<keyword evidence="4" id="KW-1185">Reference proteome</keyword>
<dbReference type="Proteomes" id="UP000439903">
    <property type="component" value="Unassembled WGS sequence"/>
</dbReference>
<keyword evidence="2" id="KW-1133">Transmembrane helix</keyword>
<protein>
    <recommendedName>
        <fullName evidence="1">54S ribosomal protein L4, mitochondrial</fullName>
    </recommendedName>
</protein>
<keyword evidence="2 3" id="KW-0812">Transmembrane</keyword>
<dbReference type="OrthoDB" id="10041630at2759"/>